<keyword evidence="2" id="KW-1185">Reference proteome</keyword>
<dbReference type="AlphaFoldDB" id="A0A7R9C0M3"/>
<name>A0A7R9C0M3_9CRUS</name>
<dbReference type="EMBL" id="OA889135">
    <property type="protein sequence ID" value="CAD7284148.1"/>
    <property type="molecule type" value="Genomic_DNA"/>
</dbReference>
<evidence type="ECO:0000313" key="2">
    <source>
        <dbReference type="Proteomes" id="UP000678499"/>
    </source>
</evidence>
<accession>A0A7R9C0M3</accession>
<gene>
    <name evidence="1" type="ORF">NMOB1V02_LOCUS11755</name>
</gene>
<feature type="non-terminal residue" evidence="1">
    <location>
        <position position="1"/>
    </location>
</feature>
<dbReference type="EMBL" id="CAJPEX010007098">
    <property type="protein sequence ID" value="CAG0924300.1"/>
    <property type="molecule type" value="Genomic_DNA"/>
</dbReference>
<organism evidence="1">
    <name type="scientific">Notodromas monacha</name>
    <dbReference type="NCBI Taxonomy" id="399045"/>
    <lineage>
        <taxon>Eukaryota</taxon>
        <taxon>Metazoa</taxon>
        <taxon>Ecdysozoa</taxon>
        <taxon>Arthropoda</taxon>
        <taxon>Crustacea</taxon>
        <taxon>Oligostraca</taxon>
        <taxon>Ostracoda</taxon>
        <taxon>Podocopa</taxon>
        <taxon>Podocopida</taxon>
        <taxon>Cypridocopina</taxon>
        <taxon>Cypridoidea</taxon>
        <taxon>Cyprididae</taxon>
        <taxon>Notodromas</taxon>
    </lineage>
</organism>
<dbReference type="Proteomes" id="UP000678499">
    <property type="component" value="Unassembled WGS sequence"/>
</dbReference>
<protein>
    <submittedName>
        <fullName evidence="1">Uncharacterized protein</fullName>
    </submittedName>
</protein>
<reference evidence="1" key="1">
    <citation type="submission" date="2020-11" db="EMBL/GenBank/DDBJ databases">
        <authorList>
            <person name="Tran Van P."/>
        </authorList>
    </citation>
    <scope>NUCLEOTIDE SEQUENCE</scope>
</reference>
<sequence>SSVPLSNYEDLKDALISGDHVFTQSEVSACEGEDLGFARLINARSVMDTWEITNEGLPNETLRMSYDVWVDYYLTEAEVGVEKIVITVLPDGNINYMPIIFDLITWEDGFTTPEVGFHQYNIFYQEQSGVDLAFGQGLVQ</sequence>
<feature type="non-terminal residue" evidence="1">
    <location>
        <position position="140"/>
    </location>
</feature>
<evidence type="ECO:0000313" key="1">
    <source>
        <dbReference type="EMBL" id="CAD7284148.1"/>
    </source>
</evidence>
<proteinExistence type="predicted"/>